<dbReference type="EMBL" id="JAACJM010000052">
    <property type="protein sequence ID" value="KAF5357305.1"/>
    <property type="molecule type" value="Genomic_DNA"/>
</dbReference>
<evidence type="ECO:0000259" key="2">
    <source>
        <dbReference type="Pfam" id="PF22942"/>
    </source>
</evidence>
<dbReference type="Proteomes" id="UP000559256">
    <property type="component" value="Unassembled WGS sequence"/>
</dbReference>
<keyword evidence="4" id="KW-1185">Reference proteome</keyword>
<dbReference type="Pfam" id="PF00004">
    <property type="entry name" value="AAA"/>
    <property type="match status" value="1"/>
</dbReference>
<proteinExistence type="predicted"/>
<gene>
    <name evidence="3" type="ORF">D9758_005893</name>
</gene>
<dbReference type="InterPro" id="IPR054289">
    <property type="entry name" value="DUF7025"/>
</dbReference>
<feature type="domain" description="ATPase AAA-type core" evidence="1">
    <location>
        <begin position="456"/>
        <end position="540"/>
    </location>
</feature>
<evidence type="ECO:0000259" key="1">
    <source>
        <dbReference type="Pfam" id="PF00004"/>
    </source>
</evidence>
<reference evidence="3 4" key="1">
    <citation type="journal article" date="2020" name="ISME J.">
        <title>Uncovering the hidden diversity of litter-decomposition mechanisms in mushroom-forming fungi.</title>
        <authorList>
            <person name="Floudas D."/>
            <person name="Bentzer J."/>
            <person name="Ahren D."/>
            <person name="Johansson T."/>
            <person name="Persson P."/>
            <person name="Tunlid A."/>
        </authorList>
    </citation>
    <scope>NUCLEOTIDE SEQUENCE [LARGE SCALE GENOMIC DNA]</scope>
    <source>
        <strain evidence="3 4">CBS 291.85</strain>
    </source>
</reference>
<dbReference type="AlphaFoldDB" id="A0A8H5LH62"/>
<feature type="domain" description="DUF7025" evidence="2">
    <location>
        <begin position="173"/>
        <end position="268"/>
    </location>
</feature>
<evidence type="ECO:0000313" key="3">
    <source>
        <dbReference type="EMBL" id="KAF5357305.1"/>
    </source>
</evidence>
<dbReference type="OrthoDB" id="10042665at2759"/>
<dbReference type="GO" id="GO:0016887">
    <property type="term" value="F:ATP hydrolysis activity"/>
    <property type="evidence" value="ECO:0007669"/>
    <property type="project" value="InterPro"/>
</dbReference>
<accession>A0A8H5LH62</accession>
<name>A0A8H5LH62_9AGAR</name>
<dbReference type="Pfam" id="PF22942">
    <property type="entry name" value="DUF7025"/>
    <property type="match status" value="1"/>
</dbReference>
<sequence length="635" mass="73490">MRNMFQDQQVHKDEQPVYDLAFRRTREIWNDKEGVYQSQDDDDLNDDERLTTFGNSNGEVSDAGYAFSIVKFFKPSINPQRACVAVNVHVRSPYFVEAAREIMREKRDIAWDARPTKFNAEELLSFLPQFNSYLLDFRRNPMKRKHPTIMHHLEYFVNFLQREYSIDLRELEVLKEQGLISFYILWGVMIPGTILVSTDEVTQDSCFVRLVSMEWCESSLRFPEHYSLLVEYIDIVDGKPGIAERTLRIPKFKGAQLIRNLPTYPAFYLADEKGVRRSMAQRGRRCHELVKNWCHVKYEGIAHCGTVTNNGVKYRKVAVKSRVVLDREMFDCHASYASPALKLDLDGNEFSARSRTELEEEEFMLFSPRLYGFCLSRREWLEFRCVDVMDIEWNPELFDQLELPLETKAFVRSMVEGQYQNEHSAELDFVLGKGSGLIFNLHVTRSPLWMIGAGDLGTTAASVDSVLSNIAELALRWKAVVLLDEADIFVEKRTSHDIKRNAIIAAFLRRLEYYPGILFFTTNRVEVFDHAIQARIHVSLYYQHLDANTKGCLWYAFLRRTDMKEEVHPYDIKLLSEAVLNGREIKMIVKTQATIAFHEGRPLGLADIMNALSAVTARSDSDHSTVTLPSSVVRF</sequence>
<protein>
    <recommendedName>
        <fullName evidence="5">ATPase AAA-type core domain-containing protein</fullName>
    </recommendedName>
</protein>
<dbReference type="Gene3D" id="3.40.50.300">
    <property type="entry name" value="P-loop containing nucleotide triphosphate hydrolases"/>
    <property type="match status" value="1"/>
</dbReference>
<dbReference type="SUPFAM" id="SSF52540">
    <property type="entry name" value="P-loop containing nucleoside triphosphate hydrolases"/>
    <property type="match status" value="1"/>
</dbReference>
<organism evidence="3 4">
    <name type="scientific">Tetrapyrgos nigripes</name>
    <dbReference type="NCBI Taxonomy" id="182062"/>
    <lineage>
        <taxon>Eukaryota</taxon>
        <taxon>Fungi</taxon>
        <taxon>Dikarya</taxon>
        <taxon>Basidiomycota</taxon>
        <taxon>Agaricomycotina</taxon>
        <taxon>Agaricomycetes</taxon>
        <taxon>Agaricomycetidae</taxon>
        <taxon>Agaricales</taxon>
        <taxon>Marasmiineae</taxon>
        <taxon>Marasmiaceae</taxon>
        <taxon>Tetrapyrgos</taxon>
    </lineage>
</organism>
<evidence type="ECO:0008006" key="5">
    <source>
        <dbReference type="Google" id="ProtNLM"/>
    </source>
</evidence>
<dbReference type="PANTHER" id="PTHR46411">
    <property type="entry name" value="FAMILY ATPASE, PUTATIVE-RELATED"/>
    <property type="match status" value="1"/>
</dbReference>
<dbReference type="GO" id="GO:0005524">
    <property type="term" value="F:ATP binding"/>
    <property type="evidence" value="ECO:0007669"/>
    <property type="project" value="InterPro"/>
</dbReference>
<dbReference type="InterPro" id="IPR027417">
    <property type="entry name" value="P-loop_NTPase"/>
</dbReference>
<dbReference type="PANTHER" id="PTHR46411:SF3">
    <property type="entry name" value="AAA+ ATPASE DOMAIN-CONTAINING PROTEIN"/>
    <property type="match status" value="1"/>
</dbReference>
<evidence type="ECO:0000313" key="4">
    <source>
        <dbReference type="Proteomes" id="UP000559256"/>
    </source>
</evidence>
<comment type="caution">
    <text evidence="3">The sequence shown here is derived from an EMBL/GenBank/DDBJ whole genome shotgun (WGS) entry which is preliminary data.</text>
</comment>
<dbReference type="InterPro" id="IPR003959">
    <property type="entry name" value="ATPase_AAA_core"/>
</dbReference>